<keyword evidence="4" id="KW-1185">Reference proteome</keyword>
<dbReference type="Proteomes" id="UP000245207">
    <property type="component" value="Unassembled WGS sequence"/>
</dbReference>
<keyword evidence="2" id="KW-0812">Transmembrane</keyword>
<keyword evidence="2" id="KW-1133">Transmembrane helix</keyword>
<dbReference type="AlphaFoldDB" id="A0A2U1P0U0"/>
<accession>A0A2U1P0U0</accession>
<protein>
    <submittedName>
        <fullName evidence="3">Uncharacterized protein</fullName>
    </submittedName>
</protein>
<proteinExistence type="predicted"/>
<name>A0A2U1P0U0_ARTAN</name>
<feature type="transmembrane region" description="Helical" evidence="2">
    <location>
        <begin position="41"/>
        <end position="62"/>
    </location>
</feature>
<feature type="compositionally biased region" description="Polar residues" evidence="1">
    <location>
        <begin position="68"/>
        <end position="86"/>
    </location>
</feature>
<reference evidence="3 4" key="1">
    <citation type="journal article" date="2018" name="Mol. Plant">
        <title>The genome of Artemisia annua provides insight into the evolution of Asteraceae family and artemisinin biosynthesis.</title>
        <authorList>
            <person name="Shen Q."/>
            <person name="Zhang L."/>
            <person name="Liao Z."/>
            <person name="Wang S."/>
            <person name="Yan T."/>
            <person name="Shi P."/>
            <person name="Liu M."/>
            <person name="Fu X."/>
            <person name="Pan Q."/>
            <person name="Wang Y."/>
            <person name="Lv Z."/>
            <person name="Lu X."/>
            <person name="Zhang F."/>
            <person name="Jiang W."/>
            <person name="Ma Y."/>
            <person name="Chen M."/>
            <person name="Hao X."/>
            <person name="Li L."/>
            <person name="Tang Y."/>
            <person name="Lv G."/>
            <person name="Zhou Y."/>
            <person name="Sun X."/>
            <person name="Brodelius P.E."/>
            <person name="Rose J.K.C."/>
            <person name="Tang K."/>
        </authorList>
    </citation>
    <scope>NUCLEOTIDE SEQUENCE [LARGE SCALE GENOMIC DNA]</scope>
    <source>
        <strain evidence="4">cv. Huhao1</strain>
        <tissue evidence="3">Leaf</tissue>
    </source>
</reference>
<dbReference type="EMBL" id="PKPP01001875">
    <property type="protein sequence ID" value="PWA79300.1"/>
    <property type="molecule type" value="Genomic_DNA"/>
</dbReference>
<sequence length="86" mass="9663">MKCGLDSSVVKKTFELLYLDSLDNDETTRRARQIRKTRQRWIWGSILAAVTVGSAALVWSYIPAKEGSSYTDHTPTHTSESNNSSQ</sequence>
<evidence type="ECO:0000313" key="3">
    <source>
        <dbReference type="EMBL" id="PWA79300.1"/>
    </source>
</evidence>
<dbReference type="PANTHER" id="PTHR35490">
    <property type="entry name" value="BACTERIOPHAGE N4 ADSORPTION B PROTEIN"/>
    <property type="match status" value="1"/>
</dbReference>
<gene>
    <name evidence="3" type="ORF">CTI12_AA207730</name>
</gene>
<comment type="caution">
    <text evidence="3">The sequence shown here is derived from an EMBL/GenBank/DDBJ whole genome shotgun (WGS) entry which is preliminary data.</text>
</comment>
<dbReference type="STRING" id="35608.A0A2U1P0U0"/>
<evidence type="ECO:0000256" key="1">
    <source>
        <dbReference type="SAM" id="MobiDB-lite"/>
    </source>
</evidence>
<dbReference type="PANTHER" id="PTHR35490:SF2">
    <property type="entry name" value="BACTERIOPHAGE N4 ADSORPTION B PROTEIN"/>
    <property type="match status" value="1"/>
</dbReference>
<organism evidence="3 4">
    <name type="scientific">Artemisia annua</name>
    <name type="common">Sweet wormwood</name>
    <dbReference type="NCBI Taxonomy" id="35608"/>
    <lineage>
        <taxon>Eukaryota</taxon>
        <taxon>Viridiplantae</taxon>
        <taxon>Streptophyta</taxon>
        <taxon>Embryophyta</taxon>
        <taxon>Tracheophyta</taxon>
        <taxon>Spermatophyta</taxon>
        <taxon>Magnoliopsida</taxon>
        <taxon>eudicotyledons</taxon>
        <taxon>Gunneridae</taxon>
        <taxon>Pentapetalae</taxon>
        <taxon>asterids</taxon>
        <taxon>campanulids</taxon>
        <taxon>Asterales</taxon>
        <taxon>Asteraceae</taxon>
        <taxon>Asteroideae</taxon>
        <taxon>Anthemideae</taxon>
        <taxon>Artemisiinae</taxon>
        <taxon>Artemisia</taxon>
    </lineage>
</organism>
<feature type="region of interest" description="Disordered" evidence="1">
    <location>
        <begin position="66"/>
        <end position="86"/>
    </location>
</feature>
<evidence type="ECO:0000256" key="2">
    <source>
        <dbReference type="SAM" id="Phobius"/>
    </source>
</evidence>
<keyword evidence="2" id="KW-0472">Membrane</keyword>
<evidence type="ECO:0000313" key="4">
    <source>
        <dbReference type="Proteomes" id="UP000245207"/>
    </source>
</evidence>